<dbReference type="EMBL" id="CAJVPZ010078251">
    <property type="protein sequence ID" value="CAG8806034.1"/>
    <property type="molecule type" value="Genomic_DNA"/>
</dbReference>
<organism evidence="2 3">
    <name type="scientific">Racocetra fulgida</name>
    <dbReference type="NCBI Taxonomy" id="60492"/>
    <lineage>
        <taxon>Eukaryota</taxon>
        <taxon>Fungi</taxon>
        <taxon>Fungi incertae sedis</taxon>
        <taxon>Mucoromycota</taxon>
        <taxon>Glomeromycotina</taxon>
        <taxon>Glomeromycetes</taxon>
        <taxon>Diversisporales</taxon>
        <taxon>Gigasporaceae</taxon>
        <taxon>Racocetra</taxon>
    </lineage>
</organism>
<evidence type="ECO:0000313" key="3">
    <source>
        <dbReference type="Proteomes" id="UP000789396"/>
    </source>
</evidence>
<feature type="region of interest" description="Disordered" evidence="1">
    <location>
        <begin position="67"/>
        <end position="100"/>
    </location>
</feature>
<sequence>EFSDDQIVKKIKTSGFKDGEIIFDNEKVLWSQNFPRHKKQYLHDYPHSKPLYEYKLELENIESYNSEMSEYNSDDSNHTKEKKLRNKTNGKRKADQLEKA</sequence>
<feature type="non-terminal residue" evidence="2">
    <location>
        <position position="1"/>
    </location>
</feature>
<proteinExistence type="predicted"/>
<gene>
    <name evidence="2" type="ORF">RFULGI_LOCUS18232</name>
</gene>
<keyword evidence="3" id="KW-1185">Reference proteome</keyword>
<dbReference type="Proteomes" id="UP000789396">
    <property type="component" value="Unassembled WGS sequence"/>
</dbReference>
<protein>
    <submittedName>
        <fullName evidence="2">10089_t:CDS:1</fullName>
    </submittedName>
</protein>
<evidence type="ECO:0000256" key="1">
    <source>
        <dbReference type="SAM" id="MobiDB-lite"/>
    </source>
</evidence>
<name>A0A9N9K2S7_9GLOM</name>
<dbReference type="AlphaFoldDB" id="A0A9N9K2S7"/>
<feature type="non-terminal residue" evidence="2">
    <location>
        <position position="100"/>
    </location>
</feature>
<reference evidence="2" key="1">
    <citation type="submission" date="2021-06" db="EMBL/GenBank/DDBJ databases">
        <authorList>
            <person name="Kallberg Y."/>
            <person name="Tangrot J."/>
            <person name="Rosling A."/>
        </authorList>
    </citation>
    <scope>NUCLEOTIDE SEQUENCE</scope>
    <source>
        <strain evidence="2">IN212</strain>
    </source>
</reference>
<comment type="caution">
    <text evidence="2">The sequence shown here is derived from an EMBL/GenBank/DDBJ whole genome shotgun (WGS) entry which is preliminary data.</text>
</comment>
<accession>A0A9N9K2S7</accession>
<feature type="compositionally biased region" description="Basic residues" evidence="1">
    <location>
        <begin position="80"/>
        <end position="91"/>
    </location>
</feature>
<evidence type="ECO:0000313" key="2">
    <source>
        <dbReference type="EMBL" id="CAG8806034.1"/>
    </source>
</evidence>
<dbReference type="OrthoDB" id="2485220at2759"/>